<keyword evidence="6 7" id="KW-0472">Membrane</keyword>
<evidence type="ECO:0000256" key="3">
    <source>
        <dbReference type="ARBA" id="ARBA00022475"/>
    </source>
</evidence>
<dbReference type="PANTHER" id="PTHR43227:SF11">
    <property type="entry name" value="BLL4140 PROTEIN"/>
    <property type="match status" value="1"/>
</dbReference>
<feature type="domain" description="ABC transmembrane type-1" evidence="9">
    <location>
        <begin position="89"/>
        <end position="304"/>
    </location>
</feature>
<sequence>MKYTKSDTSVQIPHNARSTKKAKHKREFPLHLMLIPGVIIVLIYSYLPMVGILFAFQKFIPVQGLFGSKWVGFDNFRYVLQMPDVWQVLWNTFYIATMKIIAGQIVPITVALLLNEMKRAFVKRGVQTLIYLPHFLSWVILGAIIADILSPSEGIVNQMLQAFGIDPVFFLGSNKWFPSVLIISDVWKEFGFSTIVYLAAITSINPSLYEAAIVDGANYTRQAWHITLPGMVPIIILLATLSLGSVLNAGFDQVFNLYSPTVYQSGDILDTLIYRIGLIDAQFGVATAIGLFKSVVSLVLISISYILAYRIANYRIF</sequence>
<comment type="caution">
    <text evidence="10">The sequence shown here is derived from an EMBL/GenBank/DDBJ whole genome shotgun (WGS) entry which is preliminary data.</text>
</comment>
<evidence type="ECO:0000256" key="7">
    <source>
        <dbReference type="RuleBase" id="RU363032"/>
    </source>
</evidence>
<evidence type="ECO:0000256" key="1">
    <source>
        <dbReference type="ARBA" id="ARBA00004651"/>
    </source>
</evidence>
<evidence type="ECO:0000256" key="5">
    <source>
        <dbReference type="ARBA" id="ARBA00022989"/>
    </source>
</evidence>
<comment type="subcellular location">
    <subcellularLocation>
        <location evidence="1 7">Cell membrane</location>
        <topology evidence="1 7">Multi-pass membrane protein</topology>
    </subcellularLocation>
</comment>
<dbReference type="PANTHER" id="PTHR43227">
    <property type="entry name" value="BLL4140 PROTEIN"/>
    <property type="match status" value="1"/>
</dbReference>
<comment type="similarity">
    <text evidence="7">Belongs to the binding-protein-dependent transport system permease family.</text>
</comment>
<keyword evidence="4 7" id="KW-0812">Transmembrane</keyword>
<feature type="compositionally biased region" description="Polar residues" evidence="8">
    <location>
        <begin position="1"/>
        <end position="12"/>
    </location>
</feature>
<keyword evidence="11" id="KW-1185">Reference proteome</keyword>
<feature type="region of interest" description="Disordered" evidence="8">
    <location>
        <begin position="1"/>
        <end position="21"/>
    </location>
</feature>
<accession>A0ABS4IVS5</accession>
<dbReference type="Gene3D" id="1.10.3720.10">
    <property type="entry name" value="MetI-like"/>
    <property type="match status" value="1"/>
</dbReference>
<dbReference type="Proteomes" id="UP001519287">
    <property type="component" value="Unassembled WGS sequence"/>
</dbReference>
<keyword evidence="3" id="KW-1003">Cell membrane</keyword>
<proteinExistence type="inferred from homology"/>
<dbReference type="EMBL" id="JAGGLB010000007">
    <property type="protein sequence ID" value="MBP1990941.1"/>
    <property type="molecule type" value="Genomic_DNA"/>
</dbReference>
<organism evidence="10 11">
    <name type="scientific">Paenibacillus eucommiae</name>
    <dbReference type="NCBI Taxonomy" id="1355755"/>
    <lineage>
        <taxon>Bacteria</taxon>
        <taxon>Bacillati</taxon>
        <taxon>Bacillota</taxon>
        <taxon>Bacilli</taxon>
        <taxon>Bacillales</taxon>
        <taxon>Paenibacillaceae</taxon>
        <taxon>Paenibacillus</taxon>
    </lineage>
</organism>
<dbReference type="InterPro" id="IPR035906">
    <property type="entry name" value="MetI-like_sf"/>
</dbReference>
<dbReference type="PROSITE" id="PS50928">
    <property type="entry name" value="ABC_TM1"/>
    <property type="match status" value="1"/>
</dbReference>
<protein>
    <submittedName>
        <fullName evidence="10">Aldouronate transport system permease protein</fullName>
    </submittedName>
</protein>
<keyword evidence="2 7" id="KW-0813">Transport</keyword>
<evidence type="ECO:0000256" key="2">
    <source>
        <dbReference type="ARBA" id="ARBA00022448"/>
    </source>
</evidence>
<dbReference type="Pfam" id="PF00528">
    <property type="entry name" value="BPD_transp_1"/>
    <property type="match status" value="1"/>
</dbReference>
<evidence type="ECO:0000256" key="6">
    <source>
        <dbReference type="ARBA" id="ARBA00023136"/>
    </source>
</evidence>
<reference evidence="10 11" key="1">
    <citation type="submission" date="2021-03" db="EMBL/GenBank/DDBJ databases">
        <title>Genomic Encyclopedia of Type Strains, Phase IV (KMG-IV): sequencing the most valuable type-strain genomes for metagenomic binning, comparative biology and taxonomic classification.</title>
        <authorList>
            <person name="Goeker M."/>
        </authorList>
    </citation>
    <scope>NUCLEOTIDE SEQUENCE [LARGE SCALE GENOMIC DNA]</scope>
    <source>
        <strain evidence="10 11">DSM 26048</strain>
    </source>
</reference>
<evidence type="ECO:0000313" key="10">
    <source>
        <dbReference type="EMBL" id="MBP1990941.1"/>
    </source>
</evidence>
<feature type="transmembrane region" description="Helical" evidence="7">
    <location>
        <begin position="30"/>
        <end position="56"/>
    </location>
</feature>
<dbReference type="CDD" id="cd06261">
    <property type="entry name" value="TM_PBP2"/>
    <property type="match status" value="1"/>
</dbReference>
<feature type="transmembrane region" description="Helical" evidence="7">
    <location>
        <begin position="283"/>
        <end position="308"/>
    </location>
</feature>
<feature type="transmembrane region" description="Helical" evidence="7">
    <location>
        <begin position="126"/>
        <end position="149"/>
    </location>
</feature>
<evidence type="ECO:0000256" key="8">
    <source>
        <dbReference type="SAM" id="MobiDB-lite"/>
    </source>
</evidence>
<dbReference type="InterPro" id="IPR050809">
    <property type="entry name" value="UgpAE/MalFG_permease"/>
</dbReference>
<gene>
    <name evidence="10" type="ORF">J2Z66_002548</name>
</gene>
<evidence type="ECO:0000313" key="11">
    <source>
        <dbReference type="Proteomes" id="UP001519287"/>
    </source>
</evidence>
<evidence type="ECO:0000256" key="4">
    <source>
        <dbReference type="ARBA" id="ARBA00022692"/>
    </source>
</evidence>
<keyword evidence="5 7" id="KW-1133">Transmembrane helix</keyword>
<feature type="transmembrane region" description="Helical" evidence="7">
    <location>
        <begin position="230"/>
        <end position="251"/>
    </location>
</feature>
<feature type="transmembrane region" description="Helical" evidence="7">
    <location>
        <begin position="93"/>
        <end position="114"/>
    </location>
</feature>
<feature type="transmembrane region" description="Helical" evidence="7">
    <location>
        <begin position="190"/>
        <end position="209"/>
    </location>
</feature>
<dbReference type="SUPFAM" id="SSF161098">
    <property type="entry name" value="MetI-like"/>
    <property type="match status" value="1"/>
</dbReference>
<dbReference type="InterPro" id="IPR000515">
    <property type="entry name" value="MetI-like"/>
</dbReference>
<evidence type="ECO:0000259" key="9">
    <source>
        <dbReference type="PROSITE" id="PS50928"/>
    </source>
</evidence>
<name>A0ABS4IVS5_9BACL</name>